<evidence type="ECO:0000256" key="2">
    <source>
        <dbReference type="ARBA" id="ARBA00005135"/>
    </source>
</evidence>
<dbReference type="EC" id="3.1.3.3" evidence="4"/>
<comment type="catalytic activity">
    <reaction evidence="11">
        <text>O-phospho-L-serine + H2O = L-serine + phosphate</text>
        <dbReference type="Rhea" id="RHEA:21208"/>
        <dbReference type="ChEBI" id="CHEBI:15377"/>
        <dbReference type="ChEBI" id="CHEBI:33384"/>
        <dbReference type="ChEBI" id="CHEBI:43474"/>
        <dbReference type="ChEBI" id="CHEBI:57524"/>
        <dbReference type="EC" id="3.1.3.3"/>
    </reaction>
</comment>
<dbReference type="PANTHER" id="PTHR43344">
    <property type="entry name" value="PHOSPHOSERINE PHOSPHATASE"/>
    <property type="match status" value="1"/>
</dbReference>
<dbReference type="GO" id="GO:0005737">
    <property type="term" value="C:cytoplasm"/>
    <property type="evidence" value="ECO:0007669"/>
    <property type="project" value="TreeGrafter"/>
</dbReference>
<comment type="caution">
    <text evidence="14">The sequence shown here is derived from an EMBL/GenBank/DDBJ whole genome shotgun (WGS) entry which is preliminary data.</text>
</comment>
<keyword evidence="5" id="KW-0028">Amino-acid biosynthesis</keyword>
<comment type="cofactor">
    <cofactor evidence="1">
        <name>Mg(2+)</name>
        <dbReference type="ChEBI" id="CHEBI:18420"/>
    </cofactor>
</comment>
<sequence>MSDSQNLLVTMQGPVSEVDVLEHFTVHLEHSAFSIRDIHYINSQSALSLLMRLELADSADIAVLRKELDIAAKKYNLEIQINPLNEAPAASPVYRYILTLLSQQLRPELLTKLFRQLRERSLHVAGISPLEADDLHVFEIEIHAEKPIDRQQLMHGLLELKSEYQLDLALQADDLFRRNKRLIFLDADMTFIQCEMINDISHLAGKEAEVAEITHRAMDGKINFDDALRQRVALLKGVRLSDLERLILNIPYTPGVERLVYILKTLGYKIGIVSGGFTRVIDHIKQRFDLDYGFANTLEVKNGELTGGILGDILDGHQKGLILREVALKENILPEQVIAVGDGANDLEMLSSASLGIAFNAKSFLRERAAGSLSLPNLDALLYFIGISRNEVNALFKRERVK</sequence>
<evidence type="ECO:0000256" key="9">
    <source>
        <dbReference type="ARBA" id="ARBA00023299"/>
    </source>
</evidence>
<evidence type="ECO:0000313" key="14">
    <source>
        <dbReference type="EMBL" id="RTZ79460.1"/>
    </source>
</evidence>
<dbReference type="Proteomes" id="UP000286801">
    <property type="component" value="Unassembled WGS sequence"/>
</dbReference>
<dbReference type="Gene3D" id="3.40.50.1000">
    <property type="entry name" value="HAD superfamily/HAD-like"/>
    <property type="match status" value="1"/>
</dbReference>
<comment type="catalytic activity">
    <reaction evidence="12">
        <text>O-phospho-D-serine + H2O = D-serine + phosphate</text>
        <dbReference type="Rhea" id="RHEA:24873"/>
        <dbReference type="ChEBI" id="CHEBI:15377"/>
        <dbReference type="ChEBI" id="CHEBI:35247"/>
        <dbReference type="ChEBI" id="CHEBI:43474"/>
        <dbReference type="ChEBI" id="CHEBI:58680"/>
        <dbReference type="EC" id="3.1.3.3"/>
    </reaction>
</comment>
<dbReference type="AlphaFoldDB" id="A0A432G867"/>
<keyword evidence="9" id="KW-0718">Serine biosynthesis</keyword>
<dbReference type="EMBL" id="QNZL01000146">
    <property type="protein sequence ID" value="RTZ79460.1"/>
    <property type="molecule type" value="Genomic_DNA"/>
</dbReference>
<dbReference type="GO" id="GO:0006564">
    <property type="term" value="P:L-serine biosynthetic process"/>
    <property type="evidence" value="ECO:0007669"/>
    <property type="project" value="UniProtKB-KW"/>
</dbReference>
<evidence type="ECO:0000256" key="13">
    <source>
        <dbReference type="PIRSR" id="PIRSR604469-1"/>
    </source>
</evidence>
<evidence type="ECO:0000256" key="3">
    <source>
        <dbReference type="ARBA" id="ARBA00009184"/>
    </source>
</evidence>
<evidence type="ECO:0000256" key="7">
    <source>
        <dbReference type="ARBA" id="ARBA00022801"/>
    </source>
</evidence>
<dbReference type="Pfam" id="PF12710">
    <property type="entry name" value="HAD"/>
    <property type="match status" value="1"/>
</dbReference>
<dbReference type="SFLD" id="SFLDS00003">
    <property type="entry name" value="Haloacid_Dehalogenase"/>
    <property type="match status" value="1"/>
</dbReference>
<dbReference type="UniPathway" id="UPA00135">
    <property type="reaction ID" value="UER00198"/>
</dbReference>
<evidence type="ECO:0000256" key="8">
    <source>
        <dbReference type="ARBA" id="ARBA00022842"/>
    </source>
</evidence>
<dbReference type="InterPro" id="IPR004469">
    <property type="entry name" value="PSP"/>
</dbReference>
<evidence type="ECO:0000256" key="10">
    <source>
        <dbReference type="ARBA" id="ARBA00031693"/>
    </source>
</evidence>
<gene>
    <name evidence="14" type="primary">serB</name>
    <name evidence="14" type="ORF">DSY97_05355</name>
</gene>
<dbReference type="SFLD" id="SFLDG01137">
    <property type="entry name" value="C1.6.1:_Phosphoserine_Phosphat"/>
    <property type="match status" value="1"/>
</dbReference>
<evidence type="ECO:0000256" key="12">
    <source>
        <dbReference type="ARBA" id="ARBA00048523"/>
    </source>
</evidence>
<feature type="active site" description="Nucleophile" evidence="13">
    <location>
        <position position="186"/>
    </location>
</feature>
<feature type="active site" description="Proton donor" evidence="13">
    <location>
        <position position="188"/>
    </location>
</feature>
<evidence type="ECO:0000256" key="6">
    <source>
        <dbReference type="ARBA" id="ARBA00022723"/>
    </source>
</evidence>
<name>A0A432G867_9DELT</name>
<dbReference type="NCBIfam" id="TIGR00338">
    <property type="entry name" value="serB"/>
    <property type="match status" value="1"/>
</dbReference>
<keyword evidence="7 14" id="KW-0378">Hydrolase</keyword>
<evidence type="ECO:0000256" key="11">
    <source>
        <dbReference type="ARBA" id="ARBA00048138"/>
    </source>
</evidence>
<reference evidence="14 15" key="1">
    <citation type="submission" date="2018-06" db="EMBL/GenBank/DDBJ databases">
        <title>Combined omics and stable isotope probing to characterize newly discovered Mariana Back-Arc vent microbial communities.</title>
        <authorList>
            <person name="Trembath-Reichert E."/>
            <person name="Huber J.A."/>
        </authorList>
    </citation>
    <scope>NUCLEOTIDE SEQUENCE [LARGE SCALE GENOMIC DNA]</scope>
    <source>
        <strain evidence="14">MAG 63_1</strain>
    </source>
</reference>
<dbReference type="InterPro" id="IPR023214">
    <property type="entry name" value="HAD_sf"/>
</dbReference>
<dbReference type="NCBIfam" id="TIGR01488">
    <property type="entry name" value="HAD-SF-IB"/>
    <property type="match status" value="1"/>
</dbReference>
<accession>A0A432G867</accession>
<dbReference type="InterPro" id="IPR036412">
    <property type="entry name" value="HAD-like_sf"/>
</dbReference>
<evidence type="ECO:0000256" key="1">
    <source>
        <dbReference type="ARBA" id="ARBA00001946"/>
    </source>
</evidence>
<dbReference type="InterPro" id="IPR050582">
    <property type="entry name" value="HAD-like_SerB"/>
</dbReference>
<comment type="pathway">
    <text evidence="2">Amino-acid biosynthesis; L-serine biosynthesis; L-serine from 3-phospho-D-glycerate: step 3/3.</text>
</comment>
<organism evidence="14 15">
    <name type="scientific">SAR324 cluster bacterium</name>
    <dbReference type="NCBI Taxonomy" id="2024889"/>
    <lineage>
        <taxon>Bacteria</taxon>
        <taxon>Deltaproteobacteria</taxon>
        <taxon>SAR324 cluster</taxon>
    </lineage>
</organism>
<dbReference type="SFLD" id="SFLDG01136">
    <property type="entry name" value="C1.6:_Phosphoserine_Phosphatas"/>
    <property type="match status" value="1"/>
</dbReference>
<evidence type="ECO:0000256" key="5">
    <source>
        <dbReference type="ARBA" id="ARBA00022605"/>
    </source>
</evidence>
<protein>
    <recommendedName>
        <fullName evidence="4">phosphoserine phosphatase</fullName>
        <ecNumber evidence="4">3.1.3.3</ecNumber>
    </recommendedName>
    <alternativeName>
        <fullName evidence="10">O-phosphoserine phosphohydrolase</fullName>
    </alternativeName>
</protein>
<keyword evidence="8" id="KW-0460">Magnesium</keyword>
<evidence type="ECO:0000313" key="15">
    <source>
        <dbReference type="Proteomes" id="UP000286801"/>
    </source>
</evidence>
<keyword evidence="6" id="KW-0479">Metal-binding</keyword>
<evidence type="ECO:0000256" key="4">
    <source>
        <dbReference type="ARBA" id="ARBA00012640"/>
    </source>
</evidence>
<dbReference type="PANTHER" id="PTHR43344:SF2">
    <property type="entry name" value="PHOSPHOSERINE PHOSPHATASE"/>
    <property type="match status" value="1"/>
</dbReference>
<dbReference type="SFLD" id="SFLDF00029">
    <property type="entry name" value="phosphoserine_phosphatase"/>
    <property type="match status" value="1"/>
</dbReference>
<dbReference type="GO" id="GO:0000287">
    <property type="term" value="F:magnesium ion binding"/>
    <property type="evidence" value="ECO:0007669"/>
    <property type="project" value="TreeGrafter"/>
</dbReference>
<dbReference type="SUPFAM" id="SSF56784">
    <property type="entry name" value="HAD-like"/>
    <property type="match status" value="1"/>
</dbReference>
<proteinExistence type="inferred from homology"/>
<comment type="similarity">
    <text evidence="3">Belongs to the HAD-like hydrolase superfamily. SerB family.</text>
</comment>
<dbReference type="GO" id="GO:0036424">
    <property type="term" value="F:L-phosphoserine phosphatase activity"/>
    <property type="evidence" value="ECO:0007669"/>
    <property type="project" value="InterPro"/>
</dbReference>